<dbReference type="Pfam" id="PF02481">
    <property type="entry name" value="DNA_processg_A"/>
    <property type="match status" value="1"/>
</dbReference>
<dbReference type="Gene3D" id="3.40.50.450">
    <property type="match status" value="1"/>
</dbReference>
<proteinExistence type="inferred from homology"/>
<accession>A0A0F9LA42</accession>
<dbReference type="EMBL" id="LAZR01007601">
    <property type="protein sequence ID" value="KKM84206.1"/>
    <property type="molecule type" value="Genomic_DNA"/>
</dbReference>
<name>A0A0F9LA42_9ZZZZ</name>
<dbReference type="GO" id="GO:0009294">
    <property type="term" value="P:DNA-mediated transformation"/>
    <property type="evidence" value="ECO:0007669"/>
    <property type="project" value="InterPro"/>
</dbReference>
<dbReference type="SUPFAM" id="SSF102405">
    <property type="entry name" value="MCP/YpsA-like"/>
    <property type="match status" value="1"/>
</dbReference>
<gene>
    <name evidence="3" type="ORF">LCGC14_1301560</name>
</gene>
<dbReference type="InterPro" id="IPR003488">
    <property type="entry name" value="DprA"/>
</dbReference>
<evidence type="ECO:0000259" key="2">
    <source>
        <dbReference type="Pfam" id="PF02481"/>
    </source>
</evidence>
<comment type="similarity">
    <text evidence="1">Belongs to the DprA/Smf family.</text>
</comment>
<dbReference type="InterPro" id="IPR057666">
    <property type="entry name" value="DrpA_SLOG"/>
</dbReference>
<reference evidence="3" key="1">
    <citation type="journal article" date="2015" name="Nature">
        <title>Complex archaea that bridge the gap between prokaryotes and eukaryotes.</title>
        <authorList>
            <person name="Spang A."/>
            <person name="Saw J.H."/>
            <person name="Jorgensen S.L."/>
            <person name="Zaremba-Niedzwiedzka K."/>
            <person name="Martijn J."/>
            <person name="Lind A.E."/>
            <person name="van Eijk R."/>
            <person name="Schleper C."/>
            <person name="Guy L."/>
            <person name="Ettema T.J."/>
        </authorList>
    </citation>
    <scope>NUCLEOTIDE SEQUENCE</scope>
</reference>
<comment type="caution">
    <text evidence="3">The sequence shown here is derived from an EMBL/GenBank/DDBJ whole genome shotgun (WGS) entry which is preliminary data.</text>
</comment>
<sequence>MWLKIKKYFPQPKVAQWIMDNFNSAEAFLGSPKTELTKKGWPDPLLGKFFAAKKFNENHFIAQLDNKNLRLMCIEDEHYPLLLKAIKDPPASFFYRGNIANLGQKIVSIVGSRKCSERGKSLASKISRILAENGYTVVSGLANGIDSAAHIGALETGQTTAVLGCGLDMCYPVSNKHLFNRIANAGCLVSEFFWGEKPLKHHFPYRNRIISGLSSYLIVIEAGQKSGAMITANLALEQGREVLAIPGGPFDSYSKGCNQLIKDGAFLLDDIEELKHFFDVELKRNTEAANDPFIEMMKQKPRTLEELSQLTKSSSPKLLAKITELEIQKIISRDENNRFFVLS</sequence>
<dbReference type="PANTHER" id="PTHR43022">
    <property type="entry name" value="PROTEIN SMF"/>
    <property type="match status" value="1"/>
</dbReference>
<dbReference type="AlphaFoldDB" id="A0A0F9LA42"/>
<dbReference type="PANTHER" id="PTHR43022:SF1">
    <property type="entry name" value="PROTEIN SMF"/>
    <property type="match status" value="1"/>
</dbReference>
<protein>
    <recommendedName>
        <fullName evidence="2">Smf/DprA SLOG domain-containing protein</fullName>
    </recommendedName>
</protein>
<evidence type="ECO:0000256" key="1">
    <source>
        <dbReference type="ARBA" id="ARBA00006525"/>
    </source>
</evidence>
<evidence type="ECO:0000313" key="3">
    <source>
        <dbReference type="EMBL" id="KKM84206.1"/>
    </source>
</evidence>
<organism evidence="3">
    <name type="scientific">marine sediment metagenome</name>
    <dbReference type="NCBI Taxonomy" id="412755"/>
    <lineage>
        <taxon>unclassified sequences</taxon>
        <taxon>metagenomes</taxon>
        <taxon>ecological metagenomes</taxon>
    </lineage>
</organism>
<dbReference type="NCBIfam" id="TIGR00732">
    <property type="entry name" value="dprA"/>
    <property type="match status" value="1"/>
</dbReference>
<feature type="domain" description="Smf/DprA SLOG" evidence="2">
    <location>
        <begin position="71"/>
        <end position="277"/>
    </location>
</feature>